<dbReference type="InterPro" id="IPR036593">
    <property type="entry name" value="CPE0013-like_sf"/>
</dbReference>
<organism evidence="1 2">
    <name type="scientific">Frisingicoccus caecimuris</name>
    <dbReference type="NCBI Taxonomy" id="1796636"/>
    <lineage>
        <taxon>Bacteria</taxon>
        <taxon>Bacillati</taxon>
        <taxon>Bacillota</taxon>
        <taxon>Clostridia</taxon>
        <taxon>Lachnospirales</taxon>
        <taxon>Lachnospiraceae</taxon>
        <taxon>Frisingicoccus</taxon>
    </lineage>
</organism>
<dbReference type="RefSeq" id="WP_132089865.1">
    <property type="nucleotide sequence ID" value="NZ_JANKAQ010000003.1"/>
</dbReference>
<comment type="caution">
    <text evidence="1">The sequence shown here is derived from an EMBL/GenBank/DDBJ whole genome shotgun (WGS) entry which is preliminary data.</text>
</comment>
<sequence>MEKRELTCIGCPLGCTVTVEMEGTEILRVTGHTCKRGEEYARKEVTNPTRIVTSIVRVNGGKIPMVSVKTKSDIPKSKIFDCAKALQSIQVEAPVHIGDVIMENVVGTGVSIVATKNVEAL</sequence>
<dbReference type="InterPro" id="IPR012460">
    <property type="entry name" value="DUF1667"/>
</dbReference>
<dbReference type="Proteomes" id="UP000295711">
    <property type="component" value="Unassembled WGS sequence"/>
</dbReference>
<proteinExistence type="predicted"/>
<dbReference type="Gene3D" id="3.10.530.10">
    <property type="entry name" value="CPE0013-like"/>
    <property type="match status" value="1"/>
</dbReference>
<dbReference type="AlphaFoldDB" id="A0A4R2LDW6"/>
<gene>
    <name evidence="1" type="ORF">EV212_103217</name>
</gene>
<keyword evidence="2" id="KW-1185">Reference proteome</keyword>
<dbReference type="EMBL" id="SLXA01000003">
    <property type="protein sequence ID" value="TCO85495.1"/>
    <property type="molecule type" value="Genomic_DNA"/>
</dbReference>
<dbReference type="SUPFAM" id="SSF160148">
    <property type="entry name" value="CPE0013-like"/>
    <property type="match status" value="1"/>
</dbReference>
<dbReference type="PANTHER" id="PTHR39450">
    <property type="entry name" value="MOLYBDOPTERIN OXIDOREDUCTASE, 4FE-4S CLUSTER-BINDING SUBUNIT"/>
    <property type="match status" value="1"/>
</dbReference>
<evidence type="ECO:0000313" key="1">
    <source>
        <dbReference type="EMBL" id="TCO85495.1"/>
    </source>
</evidence>
<reference evidence="1 2" key="1">
    <citation type="submission" date="2019-03" db="EMBL/GenBank/DDBJ databases">
        <title>Genomic Encyclopedia of Type Strains, Phase IV (KMG-IV): sequencing the most valuable type-strain genomes for metagenomic binning, comparative biology and taxonomic classification.</title>
        <authorList>
            <person name="Goeker M."/>
        </authorList>
    </citation>
    <scope>NUCLEOTIDE SEQUENCE [LARGE SCALE GENOMIC DNA]</scope>
    <source>
        <strain evidence="1 2">DSM 28559</strain>
    </source>
</reference>
<dbReference type="PANTHER" id="PTHR39450:SF1">
    <property type="entry name" value="DUF1667 DOMAIN-CONTAINING PROTEIN"/>
    <property type="match status" value="1"/>
</dbReference>
<accession>A0A4R2LDW6</accession>
<name>A0A4R2LDW6_9FIRM</name>
<dbReference type="OrthoDB" id="9811531at2"/>
<evidence type="ECO:0000313" key="2">
    <source>
        <dbReference type="Proteomes" id="UP000295711"/>
    </source>
</evidence>
<dbReference type="Pfam" id="PF07892">
    <property type="entry name" value="DUF1667"/>
    <property type="match status" value="1"/>
</dbReference>
<dbReference type="SUPFAM" id="SSF53706">
    <property type="entry name" value="Formate dehydrogenase/DMSO reductase, domains 1-3"/>
    <property type="match status" value="1"/>
</dbReference>
<protein>
    <submittedName>
        <fullName evidence="1">CxxC motif-containing protein</fullName>
    </submittedName>
</protein>